<evidence type="ECO:0000313" key="2">
    <source>
        <dbReference type="EMBL" id="APZ54988.1"/>
    </source>
</evidence>
<name>A0A1P8V033_9RHOB</name>
<accession>A0A1P8V033</accession>
<dbReference type="STRING" id="1250539.Ga0080574_TMP4654"/>
<feature type="compositionally biased region" description="Polar residues" evidence="1">
    <location>
        <begin position="20"/>
        <end position="29"/>
    </location>
</feature>
<evidence type="ECO:0000313" key="3">
    <source>
        <dbReference type="Proteomes" id="UP000187059"/>
    </source>
</evidence>
<dbReference type="EMBL" id="CP015093">
    <property type="protein sequence ID" value="APZ54988.1"/>
    <property type="molecule type" value="Genomic_DNA"/>
</dbReference>
<organism evidence="2 3">
    <name type="scientific">Salipiger abyssi</name>
    <dbReference type="NCBI Taxonomy" id="1250539"/>
    <lineage>
        <taxon>Bacteria</taxon>
        <taxon>Pseudomonadati</taxon>
        <taxon>Pseudomonadota</taxon>
        <taxon>Alphaproteobacteria</taxon>
        <taxon>Rhodobacterales</taxon>
        <taxon>Roseobacteraceae</taxon>
        <taxon>Salipiger</taxon>
    </lineage>
</organism>
<dbReference type="KEGG" id="paby:Ga0080574_TMP4654"/>
<proteinExistence type="predicted"/>
<keyword evidence="3" id="KW-1185">Reference proteome</keyword>
<gene>
    <name evidence="2" type="ORF">Ga0080574_TMP4654</name>
</gene>
<evidence type="ECO:0000256" key="1">
    <source>
        <dbReference type="SAM" id="MobiDB-lite"/>
    </source>
</evidence>
<dbReference type="Proteomes" id="UP000187059">
    <property type="component" value="Chromosome"/>
</dbReference>
<dbReference type="AlphaFoldDB" id="A0A1P8V033"/>
<sequence>MAIRPVNLSIYPSHIRKTSTRGTQPSQIASPMGRAGDGAAAFGLVPRPGQRSDVD</sequence>
<feature type="region of interest" description="Disordered" evidence="1">
    <location>
        <begin position="16"/>
        <end position="55"/>
    </location>
</feature>
<protein>
    <submittedName>
        <fullName evidence="2">Uncharacterized protein</fullName>
    </submittedName>
</protein>
<reference evidence="2 3" key="1">
    <citation type="submission" date="2016-04" db="EMBL/GenBank/DDBJ databases">
        <title>Deep-sea bacteria in the southern Pacific.</title>
        <authorList>
            <person name="Tang K."/>
        </authorList>
    </citation>
    <scope>NUCLEOTIDE SEQUENCE [LARGE SCALE GENOMIC DNA]</scope>
    <source>
        <strain evidence="2 3">JLT2014</strain>
    </source>
</reference>